<dbReference type="EMBL" id="AP018052">
    <property type="protein sequence ID" value="BAZ95419.1"/>
    <property type="molecule type" value="Genomic_DNA"/>
</dbReference>
<evidence type="ECO:0000313" key="2">
    <source>
        <dbReference type="Proteomes" id="UP000218765"/>
    </source>
</evidence>
<keyword evidence="2" id="KW-1185">Reference proteome</keyword>
<dbReference type="Pfam" id="PF12616">
    <property type="entry name" value="DUF3775"/>
    <property type="match status" value="1"/>
</dbReference>
<gene>
    <name evidence="1" type="ORF">FOKN1_3062</name>
</gene>
<dbReference type="InterPro" id="IPR022254">
    <property type="entry name" value="DUF3775"/>
</dbReference>
<proteinExistence type="predicted"/>
<evidence type="ECO:0008006" key="3">
    <source>
        <dbReference type="Google" id="ProtNLM"/>
    </source>
</evidence>
<dbReference type="RefSeq" id="WP_096367402.1">
    <property type="nucleotide sequence ID" value="NZ_AP018052.1"/>
</dbReference>
<evidence type="ECO:0000313" key="1">
    <source>
        <dbReference type="EMBL" id="BAZ95419.1"/>
    </source>
</evidence>
<reference evidence="1 2" key="1">
    <citation type="submission" date="2017-05" db="EMBL/GenBank/DDBJ databases">
        <title>Thiocyanate degradation by Thiohalobacter thiocyanaticus FOKN1.</title>
        <authorList>
            <person name="Oshiki M."/>
            <person name="Fukushima T."/>
            <person name="Kawano S."/>
            <person name="Nakagawa J."/>
        </authorList>
    </citation>
    <scope>NUCLEOTIDE SEQUENCE [LARGE SCALE GENOMIC DNA]</scope>
    <source>
        <strain evidence="1 2">FOKN1</strain>
    </source>
</reference>
<dbReference type="KEGG" id="ttc:FOKN1_3062"/>
<dbReference type="AlphaFoldDB" id="A0A1Z4VUV3"/>
<dbReference type="Proteomes" id="UP000218765">
    <property type="component" value="Chromosome"/>
</dbReference>
<sequence>MLEINSETVCRLIALAHEFHGQEAVVIPEVPDSPSGDWAVQMLADHTGDTTFQEFKSIIDDLDPDQQQQIVALLWLGRGDYSLEEWDDALQEAADAWNEATAEYLIAHPLLADFLDEGLHIHDLECD</sequence>
<protein>
    <recommendedName>
        <fullName evidence="3">DUF3775 domain-containing protein</fullName>
    </recommendedName>
</protein>
<accession>A0A1Z4VUV3</accession>
<dbReference type="OrthoDB" id="5641374at2"/>
<organism evidence="1 2">
    <name type="scientific">Thiohalobacter thiocyanaticus</name>
    <dbReference type="NCBI Taxonomy" id="585455"/>
    <lineage>
        <taxon>Bacteria</taxon>
        <taxon>Pseudomonadati</taxon>
        <taxon>Pseudomonadota</taxon>
        <taxon>Gammaproteobacteria</taxon>
        <taxon>Thiohalobacterales</taxon>
        <taxon>Thiohalobacteraceae</taxon>
        <taxon>Thiohalobacter</taxon>
    </lineage>
</organism>
<name>A0A1Z4VUV3_9GAMM</name>